<reference evidence="2" key="1">
    <citation type="journal article" date="2020" name="mSystems">
        <title>Genome- and Community-Level Interaction Insights into Carbon Utilization and Element Cycling Functions of Hydrothermarchaeota in Hydrothermal Sediment.</title>
        <authorList>
            <person name="Zhou Z."/>
            <person name="Liu Y."/>
            <person name="Xu W."/>
            <person name="Pan J."/>
            <person name="Luo Z.H."/>
            <person name="Li M."/>
        </authorList>
    </citation>
    <scope>NUCLEOTIDE SEQUENCE [LARGE SCALE GENOMIC DNA]</scope>
    <source>
        <strain evidence="2">SpSt-556</strain>
    </source>
</reference>
<evidence type="ECO:0000313" key="2">
    <source>
        <dbReference type="EMBL" id="HGS87948.1"/>
    </source>
</evidence>
<organism evidence="2">
    <name type="scientific">Bellilinea caldifistulae</name>
    <dbReference type="NCBI Taxonomy" id="360411"/>
    <lineage>
        <taxon>Bacteria</taxon>
        <taxon>Bacillati</taxon>
        <taxon>Chloroflexota</taxon>
        <taxon>Anaerolineae</taxon>
        <taxon>Anaerolineales</taxon>
        <taxon>Anaerolineaceae</taxon>
        <taxon>Bellilinea</taxon>
    </lineage>
</organism>
<dbReference type="InterPro" id="IPR052548">
    <property type="entry name" value="Type_VII_TA_antitoxin"/>
</dbReference>
<dbReference type="GO" id="GO:0016740">
    <property type="term" value="F:transferase activity"/>
    <property type="evidence" value="ECO:0007669"/>
    <property type="project" value="UniProtKB-KW"/>
</dbReference>
<dbReference type="Gene3D" id="3.30.460.10">
    <property type="entry name" value="Beta Polymerase, domain 2"/>
    <property type="match status" value="1"/>
</dbReference>
<protein>
    <submittedName>
        <fullName evidence="2">Nucleotidyltransferase domain-containing protein</fullName>
    </submittedName>
</protein>
<dbReference type="PANTHER" id="PTHR33933:SF1">
    <property type="entry name" value="PROTEIN ADENYLYLTRANSFERASE MNTA-RELATED"/>
    <property type="match status" value="1"/>
</dbReference>
<dbReference type="InterPro" id="IPR043519">
    <property type="entry name" value="NT_sf"/>
</dbReference>
<gene>
    <name evidence="2" type="ORF">ENT17_10050</name>
</gene>
<dbReference type="Pfam" id="PF18765">
    <property type="entry name" value="Polbeta"/>
    <property type="match status" value="1"/>
</dbReference>
<feature type="domain" description="Polymerase beta nucleotidyltransferase" evidence="1">
    <location>
        <begin position="8"/>
        <end position="99"/>
    </location>
</feature>
<dbReference type="SUPFAM" id="SSF81301">
    <property type="entry name" value="Nucleotidyltransferase"/>
    <property type="match status" value="1"/>
</dbReference>
<accession>A0A7C4Q3E9</accession>
<comment type="caution">
    <text evidence="2">The sequence shown here is derived from an EMBL/GenBank/DDBJ whole genome shotgun (WGS) entry which is preliminary data.</text>
</comment>
<keyword evidence="2" id="KW-0808">Transferase</keyword>
<dbReference type="AlphaFoldDB" id="A0A7C4Q3E9"/>
<sequence>MPQVVERLVRELRPYKIILFGSYAHGNPTPDSDVDLLIIMDTDLPAAERFLLVSRLMRPRAFPVDLVVKTPAEVQAAIQKKDTFLCEILTKGRLLYERK</sequence>
<name>A0A7C4Q3E9_9CHLR</name>
<evidence type="ECO:0000259" key="1">
    <source>
        <dbReference type="Pfam" id="PF18765"/>
    </source>
</evidence>
<dbReference type="EMBL" id="DSXR01000098">
    <property type="protein sequence ID" value="HGS87948.1"/>
    <property type="molecule type" value="Genomic_DNA"/>
</dbReference>
<proteinExistence type="predicted"/>
<dbReference type="PANTHER" id="PTHR33933">
    <property type="entry name" value="NUCLEOTIDYLTRANSFERASE"/>
    <property type="match status" value="1"/>
</dbReference>
<dbReference type="InterPro" id="IPR041633">
    <property type="entry name" value="Polbeta"/>
</dbReference>
<dbReference type="CDD" id="cd05403">
    <property type="entry name" value="NT_KNTase_like"/>
    <property type="match status" value="1"/>
</dbReference>